<evidence type="ECO:0000313" key="24">
    <source>
        <dbReference type="Proteomes" id="UP000507470"/>
    </source>
</evidence>
<evidence type="ECO:0000256" key="18">
    <source>
        <dbReference type="ARBA" id="ARBA00049513"/>
    </source>
</evidence>
<keyword evidence="4" id="KW-0285">Flavoprotein</keyword>
<feature type="domain" description="TIR" evidence="22">
    <location>
        <begin position="12"/>
        <end position="145"/>
    </location>
</feature>
<dbReference type="InterPro" id="IPR000157">
    <property type="entry name" value="TIR_dom"/>
</dbReference>
<dbReference type="InterPro" id="IPR035897">
    <property type="entry name" value="Toll_tir_struct_dom_sf"/>
</dbReference>
<dbReference type="AlphaFoldDB" id="A0A6J8CPX7"/>
<evidence type="ECO:0000259" key="22">
    <source>
        <dbReference type="PROSITE" id="PS50104"/>
    </source>
</evidence>
<feature type="zinc finger region" description="C3H1-type" evidence="19">
    <location>
        <begin position="459"/>
        <end position="487"/>
    </location>
</feature>
<name>A0A6J8CPX7_MYTCO</name>
<accession>A0A6J8CPX7</accession>
<evidence type="ECO:0000256" key="7">
    <source>
        <dbReference type="ARBA" id="ARBA00022694"/>
    </source>
</evidence>
<evidence type="ECO:0000259" key="21">
    <source>
        <dbReference type="PROSITE" id="PS50103"/>
    </source>
</evidence>
<evidence type="ECO:0000256" key="15">
    <source>
        <dbReference type="ARBA" id="ARBA00048266"/>
    </source>
</evidence>
<feature type="compositionally biased region" description="Basic residues" evidence="20">
    <location>
        <begin position="441"/>
        <end position="452"/>
    </location>
</feature>
<sequence length="669" mass="76233">MEISRSILPTGKQRHVFFLYRTEGQSRNFIMELWQTLEQIGYVCGCHEQEFVIGKSYLSNLENCIKTSAVIVPWISEEFLTSPYCMKDLDIACHYFDQGVMVMPLLYELQLHDIPEILQRLVCLNVSANIHTWRSRFLDSLSRHIDPVREGNSAEEEVHRLIDHFASMSTQAKILFSLKFSGESKFDIIHMIGTLQTKEVLELFHVQFIENNCFHMVQNYYRTGVLESECERCILLSINSKVIALCEHSVSTALSRVCATQLSIIVGNSNGHKKVCAVLEYIFNDLQENGDNKLYIFHLCYENNYFINKIGSATMKATNLRVYDEPKSPCLLTMAATTEDTRSKKSYGAGVAAIKEQYIVQDYKPEVSVEYLSAATKAKLEESESLKNCDSVNKLYTALSIDCDSVNKLYTALLIYRLTVEKRVDATVDSKKDDDNTSPPKKIKLKGRNKHRPVNSRVQAGEKLCPAVLHERLCNFGDKCKFSHNIKEFLDKKPPDIGPECHNFLTFGKCHYGLACRFGKMHISEEPKNKINTELYEKMSTEKSTVNVLEKDLQVKLWKKKYDFSKANDSERQIKRWCQERVASQENKRGVTQNTDKVTTSDKDGDSLNPSQPTVNNGSNSSQQLPTICDTDGGPIKLRSQEKKLIDFSNKVIPSSTYHSGKPSIQKNL</sequence>
<dbReference type="EMBL" id="CACVKT020005675">
    <property type="protein sequence ID" value="CAC5397439.1"/>
    <property type="molecule type" value="Genomic_DNA"/>
</dbReference>
<evidence type="ECO:0000256" key="8">
    <source>
        <dbReference type="ARBA" id="ARBA00022723"/>
    </source>
</evidence>
<evidence type="ECO:0000256" key="2">
    <source>
        <dbReference type="ARBA" id="ARBA00005451"/>
    </source>
</evidence>
<evidence type="ECO:0000256" key="9">
    <source>
        <dbReference type="ARBA" id="ARBA00022737"/>
    </source>
</evidence>
<comment type="similarity">
    <text evidence="2">Belongs to the Dus family. Dus3 subfamily.</text>
</comment>
<evidence type="ECO:0000256" key="20">
    <source>
        <dbReference type="SAM" id="MobiDB-lite"/>
    </source>
</evidence>
<dbReference type="FunFam" id="4.10.1000.10:FF:000029">
    <property type="entry name" value="tRNA-dihydrouridine(47) synthase [NAD(P)(+)]"/>
    <property type="match status" value="1"/>
</dbReference>
<comment type="catalytic activity">
    <reaction evidence="17">
        <text>a 5,6-dihydrouridine in mRNA + NADP(+) = a uridine in mRNA + NADPH + H(+)</text>
        <dbReference type="Rhea" id="RHEA:69855"/>
        <dbReference type="Rhea" id="RHEA-COMP:14658"/>
        <dbReference type="Rhea" id="RHEA-COMP:17789"/>
        <dbReference type="ChEBI" id="CHEBI:15378"/>
        <dbReference type="ChEBI" id="CHEBI:57783"/>
        <dbReference type="ChEBI" id="CHEBI:58349"/>
        <dbReference type="ChEBI" id="CHEBI:65315"/>
        <dbReference type="ChEBI" id="CHEBI:74443"/>
    </reaction>
    <physiologicalReaction direction="right-to-left" evidence="17">
        <dbReference type="Rhea" id="RHEA:69857"/>
    </physiologicalReaction>
</comment>
<evidence type="ECO:0000256" key="3">
    <source>
        <dbReference type="ARBA" id="ARBA00012376"/>
    </source>
</evidence>
<evidence type="ECO:0000256" key="6">
    <source>
        <dbReference type="ARBA" id="ARBA00022664"/>
    </source>
</evidence>
<dbReference type="Pfam" id="PF25585">
    <property type="entry name" value="zf-CCCH_DUS3L"/>
    <property type="match status" value="1"/>
</dbReference>
<organism evidence="23 24">
    <name type="scientific">Mytilus coruscus</name>
    <name type="common">Sea mussel</name>
    <dbReference type="NCBI Taxonomy" id="42192"/>
    <lineage>
        <taxon>Eukaryota</taxon>
        <taxon>Metazoa</taxon>
        <taxon>Spiralia</taxon>
        <taxon>Lophotrochozoa</taxon>
        <taxon>Mollusca</taxon>
        <taxon>Bivalvia</taxon>
        <taxon>Autobranchia</taxon>
        <taxon>Pteriomorphia</taxon>
        <taxon>Mytilida</taxon>
        <taxon>Mytiloidea</taxon>
        <taxon>Mytilidae</taxon>
        <taxon>Mytilinae</taxon>
        <taxon>Mytilus</taxon>
    </lineage>
</organism>
<dbReference type="GO" id="GO:0006397">
    <property type="term" value="P:mRNA processing"/>
    <property type="evidence" value="ECO:0007669"/>
    <property type="project" value="UniProtKB-KW"/>
</dbReference>
<keyword evidence="6" id="KW-0507">mRNA processing</keyword>
<protein>
    <recommendedName>
        <fullName evidence="3">tRNA-dihydrouridine(47) synthase [NAD(P)(+)]</fullName>
        <ecNumber evidence="3">1.3.1.89</ecNumber>
    </recommendedName>
</protein>
<dbReference type="Gene3D" id="4.10.1000.10">
    <property type="entry name" value="Zinc finger, CCCH-type"/>
    <property type="match status" value="1"/>
</dbReference>
<keyword evidence="7" id="KW-0819">tRNA processing</keyword>
<dbReference type="InterPro" id="IPR000571">
    <property type="entry name" value="Znf_CCCH"/>
</dbReference>
<feature type="zinc finger region" description="C3H1-type" evidence="19">
    <location>
        <begin position="495"/>
        <end position="525"/>
    </location>
</feature>
<dbReference type="PANTHER" id="PTHR45846">
    <property type="entry name" value="TRNA-DIHYDROURIDINE(47) SYNTHASE [NAD(P)(+)]-LIKE"/>
    <property type="match status" value="1"/>
</dbReference>
<evidence type="ECO:0000256" key="16">
    <source>
        <dbReference type="ARBA" id="ARBA00048342"/>
    </source>
</evidence>
<dbReference type="SUPFAM" id="SSF90229">
    <property type="entry name" value="CCCH zinc finger"/>
    <property type="match status" value="1"/>
</dbReference>
<comment type="cofactor">
    <cofactor evidence="1">
        <name>FMN</name>
        <dbReference type="ChEBI" id="CHEBI:58210"/>
    </cofactor>
</comment>
<dbReference type="GO" id="GO:0008270">
    <property type="term" value="F:zinc ion binding"/>
    <property type="evidence" value="ECO:0007669"/>
    <property type="project" value="UniProtKB-KW"/>
</dbReference>
<feature type="region of interest" description="Disordered" evidence="20">
    <location>
        <begin position="583"/>
        <end position="636"/>
    </location>
</feature>
<feature type="domain" description="C3H1-type" evidence="21">
    <location>
        <begin position="459"/>
        <end position="487"/>
    </location>
</feature>
<evidence type="ECO:0000256" key="13">
    <source>
        <dbReference type="ARBA" id="ARBA00023002"/>
    </source>
</evidence>
<evidence type="ECO:0000256" key="11">
    <source>
        <dbReference type="ARBA" id="ARBA00022833"/>
    </source>
</evidence>
<keyword evidence="24" id="KW-1185">Reference proteome</keyword>
<keyword evidence="8 19" id="KW-0479">Metal-binding</keyword>
<evidence type="ECO:0000256" key="19">
    <source>
        <dbReference type="PROSITE-ProRule" id="PRU00723"/>
    </source>
</evidence>
<dbReference type="GO" id="GO:0102265">
    <property type="term" value="F:tRNA-dihydrouridine47 synthase activity"/>
    <property type="evidence" value="ECO:0007669"/>
    <property type="project" value="UniProtKB-EC"/>
</dbReference>
<dbReference type="Gene3D" id="3.40.50.10140">
    <property type="entry name" value="Toll/interleukin-1 receptor homology (TIR) domain"/>
    <property type="match status" value="1"/>
</dbReference>
<dbReference type="Pfam" id="PF01582">
    <property type="entry name" value="TIR"/>
    <property type="match status" value="1"/>
</dbReference>
<evidence type="ECO:0000256" key="5">
    <source>
        <dbReference type="ARBA" id="ARBA00022643"/>
    </source>
</evidence>
<keyword evidence="5" id="KW-0288">FMN</keyword>
<keyword evidence="13 23" id="KW-0560">Oxidoreductase</keyword>
<dbReference type="PANTHER" id="PTHR45846:SF1">
    <property type="entry name" value="TRNA-DIHYDROURIDINE(47) SYNTHASE [NAD(P)(+)]-LIKE"/>
    <property type="match status" value="1"/>
</dbReference>
<feature type="compositionally biased region" description="Polar residues" evidence="20">
    <location>
        <begin position="583"/>
        <end position="598"/>
    </location>
</feature>
<evidence type="ECO:0000256" key="4">
    <source>
        <dbReference type="ARBA" id="ARBA00022630"/>
    </source>
</evidence>
<dbReference type="EC" id="1.3.1.89" evidence="3"/>
<dbReference type="PROSITE" id="PS50104">
    <property type="entry name" value="TIR"/>
    <property type="match status" value="1"/>
</dbReference>
<gene>
    <name evidence="23" type="ORF">MCOR_31870</name>
</gene>
<keyword evidence="9" id="KW-0677">Repeat</keyword>
<dbReference type="PROSITE" id="PS50103">
    <property type="entry name" value="ZF_C3H1"/>
    <property type="match status" value="2"/>
</dbReference>
<dbReference type="Proteomes" id="UP000507470">
    <property type="component" value="Unassembled WGS sequence"/>
</dbReference>
<keyword evidence="12" id="KW-0521">NADP</keyword>
<reference evidence="23 24" key="1">
    <citation type="submission" date="2020-06" db="EMBL/GenBank/DDBJ databases">
        <authorList>
            <person name="Li R."/>
            <person name="Bekaert M."/>
        </authorList>
    </citation>
    <scope>NUCLEOTIDE SEQUENCE [LARGE SCALE GENOMIC DNA]</scope>
    <source>
        <strain evidence="24">wild</strain>
    </source>
</reference>
<dbReference type="InterPro" id="IPR036855">
    <property type="entry name" value="Znf_CCCH_sf"/>
</dbReference>
<evidence type="ECO:0000256" key="17">
    <source>
        <dbReference type="ARBA" id="ARBA00049447"/>
    </source>
</evidence>
<evidence type="ECO:0000256" key="12">
    <source>
        <dbReference type="ARBA" id="ARBA00022857"/>
    </source>
</evidence>
<evidence type="ECO:0000256" key="14">
    <source>
        <dbReference type="ARBA" id="ARBA00023027"/>
    </source>
</evidence>
<dbReference type="OrthoDB" id="6078042at2759"/>
<comment type="catalytic activity">
    <reaction evidence="16">
        <text>a 5,6-dihydrouridine in mRNA + NAD(+) = a uridine in mRNA + NADH + H(+)</text>
        <dbReference type="Rhea" id="RHEA:69851"/>
        <dbReference type="Rhea" id="RHEA-COMP:14658"/>
        <dbReference type="Rhea" id="RHEA-COMP:17789"/>
        <dbReference type="ChEBI" id="CHEBI:15378"/>
        <dbReference type="ChEBI" id="CHEBI:57540"/>
        <dbReference type="ChEBI" id="CHEBI:57945"/>
        <dbReference type="ChEBI" id="CHEBI:65315"/>
        <dbReference type="ChEBI" id="CHEBI:74443"/>
    </reaction>
    <physiologicalReaction direction="right-to-left" evidence="16">
        <dbReference type="Rhea" id="RHEA:69853"/>
    </physiologicalReaction>
</comment>
<feature type="region of interest" description="Disordered" evidence="20">
    <location>
        <begin position="428"/>
        <end position="452"/>
    </location>
</feature>
<evidence type="ECO:0000256" key="1">
    <source>
        <dbReference type="ARBA" id="ARBA00001917"/>
    </source>
</evidence>
<keyword evidence="10 19" id="KW-0863">Zinc-finger</keyword>
<keyword evidence="11 19" id="KW-0862">Zinc</keyword>
<comment type="catalytic activity">
    <reaction evidence="18">
        <text>5,6-dihydrouridine(47) in tRNA + NADP(+) = uridine(47) in tRNA + NADPH + H(+)</text>
        <dbReference type="Rhea" id="RHEA:53360"/>
        <dbReference type="Rhea" id="RHEA-COMP:13539"/>
        <dbReference type="Rhea" id="RHEA-COMP:13540"/>
        <dbReference type="ChEBI" id="CHEBI:15378"/>
        <dbReference type="ChEBI" id="CHEBI:57783"/>
        <dbReference type="ChEBI" id="CHEBI:58349"/>
        <dbReference type="ChEBI" id="CHEBI:65315"/>
        <dbReference type="ChEBI" id="CHEBI:74443"/>
        <dbReference type="EC" id="1.3.1.89"/>
    </reaction>
    <physiologicalReaction direction="right-to-left" evidence="18">
        <dbReference type="Rhea" id="RHEA:53362"/>
    </physiologicalReaction>
</comment>
<keyword evidence="14" id="KW-0520">NAD</keyword>
<comment type="catalytic activity">
    <reaction evidence="15">
        <text>5,6-dihydrouridine(47) in tRNA + NAD(+) = uridine(47) in tRNA + NADH + H(+)</text>
        <dbReference type="Rhea" id="RHEA:53364"/>
        <dbReference type="Rhea" id="RHEA-COMP:13539"/>
        <dbReference type="Rhea" id="RHEA-COMP:13540"/>
        <dbReference type="ChEBI" id="CHEBI:15378"/>
        <dbReference type="ChEBI" id="CHEBI:57540"/>
        <dbReference type="ChEBI" id="CHEBI:57945"/>
        <dbReference type="ChEBI" id="CHEBI:65315"/>
        <dbReference type="ChEBI" id="CHEBI:74443"/>
        <dbReference type="EC" id="1.3.1.89"/>
    </reaction>
    <physiologicalReaction direction="right-to-left" evidence="15">
        <dbReference type="Rhea" id="RHEA:53366"/>
    </physiologicalReaction>
</comment>
<dbReference type="GO" id="GO:0007165">
    <property type="term" value="P:signal transduction"/>
    <property type="evidence" value="ECO:0007669"/>
    <property type="project" value="InterPro"/>
</dbReference>
<evidence type="ECO:0000313" key="23">
    <source>
        <dbReference type="EMBL" id="CAC5397439.1"/>
    </source>
</evidence>
<dbReference type="GO" id="GO:0003723">
    <property type="term" value="F:RNA binding"/>
    <property type="evidence" value="ECO:0007669"/>
    <property type="project" value="TreeGrafter"/>
</dbReference>
<dbReference type="SUPFAM" id="SSF52200">
    <property type="entry name" value="Toll/Interleukin receptor TIR domain"/>
    <property type="match status" value="1"/>
</dbReference>
<proteinExistence type="inferred from homology"/>
<evidence type="ECO:0000256" key="10">
    <source>
        <dbReference type="ARBA" id="ARBA00022771"/>
    </source>
</evidence>
<feature type="compositionally biased region" description="Polar residues" evidence="20">
    <location>
        <begin position="608"/>
        <end position="626"/>
    </location>
</feature>
<feature type="domain" description="C3H1-type" evidence="21">
    <location>
        <begin position="495"/>
        <end position="525"/>
    </location>
</feature>